<organism evidence="2 3">
    <name type="scientific">Epilithonimonas lactis</name>
    <dbReference type="NCBI Taxonomy" id="421072"/>
    <lineage>
        <taxon>Bacteria</taxon>
        <taxon>Pseudomonadati</taxon>
        <taxon>Bacteroidota</taxon>
        <taxon>Flavobacteriia</taxon>
        <taxon>Flavobacteriales</taxon>
        <taxon>Weeksellaceae</taxon>
        <taxon>Chryseobacterium group</taxon>
        <taxon>Epilithonimonas</taxon>
    </lineage>
</organism>
<evidence type="ECO:0000256" key="1">
    <source>
        <dbReference type="SAM" id="Phobius"/>
    </source>
</evidence>
<keyword evidence="3" id="KW-1185">Reference proteome</keyword>
<keyword evidence="1" id="KW-1133">Transmembrane helix</keyword>
<proteinExistence type="predicted"/>
<gene>
    <name evidence="2" type="ORF">IO89_14350</name>
</gene>
<sequence length="80" mass="9001">MTNSVDIKNVDLLTNVQIMQSAPRLEWSSFFAEGKALAKKSGNGRRKKAPKLGLRVGAFNSFAFVLMASIFFVTNNFYFY</sequence>
<dbReference type="EMBL" id="JPLY01000004">
    <property type="protein sequence ID" value="KFC21364.1"/>
    <property type="molecule type" value="Genomic_DNA"/>
</dbReference>
<evidence type="ECO:0000313" key="3">
    <source>
        <dbReference type="Proteomes" id="UP000028623"/>
    </source>
</evidence>
<feature type="transmembrane region" description="Helical" evidence="1">
    <location>
        <begin position="52"/>
        <end position="73"/>
    </location>
</feature>
<dbReference type="Proteomes" id="UP000028623">
    <property type="component" value="Unassembled WGS sequence"/>
</dbReference>
<keyword evidence="1" id="KW-0472">Membrane</keyword>
<keyword evidence="1" id="KW-0812">Transmembrane</keyword>
<evidence type="ECO:0000313" key="2">
    <source>
        <dbReference type="EMBL" id="KFC21364.1"/>
    </source>
</evidence>
<accession>A0A085BFW9</accession>
<protein>
    <recommendedName>
        <fullName evidence="4">Transmembrane protein</fullName>
    </recommendedName>
</protein>
<name>A0A085BFW9_9FLAO</name>
<evidence type="ECO:0008006" key="4">
    <source>
        <dbReference type="Google" id="ProtNLM"/>
    </source>
</evidence>
<dbReference type="AlphaFoldDB" id="A0A085BFW9"/>
<comment type="caution">
    <text evidence="2">The sequence shown here is derived from an EMBL/GenBank/DDBJ whole genome shotgun (WGS) entry which is preliminary data.</text>
</comment>
<reference evidence="2 3" key="1">
    <citation type="submission" date="2014-07" db="EMBL/GenBank/DDBJ databases">
        <title>Epilithonimonas lactis LMG 22401 Genome.</title>
        <authorList>
            <person name="Pipes S.E."/>
            <person name="Stropko S.J."/>
        </authorList>
    </citation>
    <scope>NUCLEOTIDE SEQUENCE [LARGE SCALE GENOMIC DNA]</scope>
    <source>
        <strain evidence="2 3">LMG 24401</strain>
    </source>
</reference>